<feature type="transmembrane region" description="Helical" evidence="7">
    <location>
        <begin position="74"/>
        <end position="91"/>
    </location>
</feature>
<dbReference type="Proteomes" id="UP000248079">
    <property type="component" value="Unassembled WGS sequence"/>
</dbReference>
<dbReference type="AlphaFoldDB" id="A0A2V4A211"/>
<protein>
    <submittedName>
        <fullName evidence="9">Ferric reductase</fullName>
    </submittedName>
</protein>
<dbReference type="GO" id="GO:0020037">
    <property type="term" value="F:heme binding"/>
    <property type="evidence" value="ECO:0007669"/>
    <property type="project" value="TreeGrafter"/>
</dbReference>
<keyword evidence="2" id="KW-0813">Transport</keyword>
<name>A0A2V4A211_9BACT</name>
<dbReference type="InterPro" id="IPR022837">
    <property type="entry name" value="MsrQ-like"/>
</dbReference>
<feature type="transmembrane region" description="Helical" evidence="7">
    <location>
        <begin position="168"/>
        <end position="183"/>
    </location>
</feature>
<feature type="transmembrane region" description="Helical" evidence="7">
    <location>
        <begin position="7"/>
        <end position="28"/>
    </location>
</feature>
<dbReference type="RefSeq" id="WP_110358885.1">
    <property type="nucleotide sequence ID" value="NZ_QFLI01000001.1"/>
</dbReference>
<dbReference type="PANTHER" id="PTHR36964:SF1">
    <property type="entry name" value="PROTEIN-METHIONINE-SULFOXIDE REDUCTASE HEME-BINDING SUBUNIT MSRQ"/>
    <property type="match status" value="1"/>
</dbReference>
<sequence length="235" mass="27175">MSFLQKNWSWLIVCVLALFPLIKIFSLISLNFEYPEFDFILFDDIELSEQLALKTGRDIIPGIEVAIEQTGEWAIRWLIAVLMITPFKIVFGTKSNLFVRQAMGISCGVYVFLHAFFFMYHEGFLSIFTDLPLILSGISAVIILALTITSNRRSMKFLKRHWKTLHRLVYFAAILTIAHVVLLNKDWELYSGLFGLGLIVRFGPVRQFFQTQNLKVVLLNQFKDVGFLTKIRRLS</sequence>
<keyword evidence="6 7" id="KW-0472">Membrane</keyword>
<evidence type="ECO:0000259" key="8">
    <source>
        <dbReference type="Pfam" id="PF01794"/>
    </source>
</evidence>
<dbReference type="GO" id="GO:0016679">
    <property type="term" value="F:oxidoreductase activity, acting on diphenols and related substances as donors"/>
    <property type="evidence" value="ECO:0007669"/>
    <property type="project" value="TreeGrafter"/>
</dbReference>
<dbReference type="Pfam" id="PF01794">
    <property type="entry name" value="Ferric_reduct"/>
    <property type="match status" value="1"/>
</dbReference>
<dbReference type="InterPro" id="IPR013130">
    <property type="entry name" value="Fe3_Rdtase_TM_dom"/>
</dbReference>
<dbReference type="PANTHER" id="PTHR36964">
    <property type="entry name" value="PROTEIN-METHIONINE-SULFOXIDE REDUCTASE HEME-BINDING SUBUNIT MSRQ"/>
    <property type="match status" value="1"/>
</dbReference>
<organism evidence="9 10">
    <name type="scientific">Marinifilum breve</name>
    <dbReference type="NCBI Taxonomy" id="2184082"/>
    <lineage>
        <taxon>Bacteria</taxon>
        <taxon>Pseudomonadati</taxon>
        <taxon>Bacteroidota</taxon>
        <taxon>Bacteroidia</taxon>
        <taxon>Marinilabiliales</taxon>
        <taxon>Marinifilaceae</taxon>
    </lineage>
</organism>
<reference evidence="9 10" key="1">
    <citation type="submission" date="2018-05" db="EMBL/GenBank/DDBJ databases">
        <title>Marinifilum breve JC075T sp. nov., a marine bacterium isolated from Yongle Blue Hole in the South China Sea.</title>
        <authorList>
            <person name="Fu T."/>
        </authorList>
    </citation>
    <scope>NUCLEOTIDE SEQUENCE [LARGE SCALE GENOMIC DNA]</scope>
    <source>
        <strain evidence="9 10">JC075</strain>
    </source>
</reference>
<feature type="transmembrane region" description="Helical" evidence="7">
    <location>
        <begin position="189"/>
        <end position="209"/>
    </location>
</feature>
<evidence type="ECO:0000256" key="4">
    <source>
        <dbReference type="ARBA" id="ARBA00022989"/>
    </source>
</evidence>
<evidence type="ECO:0000256" key="3">
    <source>
        <dbReference type="ARBA" id="ARBA00022692"/>
    </source>
</evidence>
<evidence type="ECO:0000313" key="9">
    <source>
        <dbReference type="EMBL" id="PXY02726.1"/>
    </source>
</evidence>
<evidence type="ECO:0000313" key="10">
    <source>
        <dbReference type="Proteomes" id="UP000248079"/>
    </source>
</evidence>
<comment type="subcellular location">
    <subcellularLocation>
        <location evidence="1">Membrane</location>
        <topology evidence="1">Multi-pass membrane protein</topology>
    </subcellularLocation>
</comment>
<dbReference type="GO" id="GO:0005886">
    <property type="term" value="C:plasma membrane"/>
    <property type="evidence" value="ECO:0007669"/>
    <property type="project" value="TreeGrafter"/>
</dbReference>
<gene>
    <name evidence="9" type="ORF">DF185_01125</name>
</gene>
<accession>A0A2V4A211</accession>
<evidence type="ECO:0000256" key="1">
    <source>
        <dbReference type="ARBA" id="ARBA00004141"/>
    </source>
</evidence>
<proteinExistence type="predicted"/>
<evidence type="ECO:0000256" key="7">
    <source>
        <dbReference type="SAM" id="Phobius"/>
    </source>
</evidence>
<dbReference type="EMBL" id="QFLI01000001">
    <property type="protein sequence ID" value="PXY02726.1"/>
    <property type="molecule type" value="Genomic_DNA"/>
</dbReference>
<keyword evidence="10" id="KW-1185">Reference proteome</keyword>
<evidence type="ECO:0000256" key="2">
    <source>
        <dbReference type="ARBA" id="ARBA00022448"/>
    </source>
</evidence>
<keyword evidence="4 7" id="KW-1133">Transmembrane helix</keyword>
<comment type="caution">
    <text evidence="9">The sequence shown here is derived from an EMBL/GenBank/DDBJ whole genome shotgun (WGS) entry which is preliminary data.</text>
</comment>
<dbReference type="GO" id="GO:0010181">
    <property type="term" value="F:FMN binding"/>
    <property type="evidence" value="ECO:0007669"/>
    <property type="project" value="TreeGrafter"/>
</dbReference>
<feature type="transmembrane region" description="Helical" evidence="7">
    <location>
        <begin position="103"/>
        <end position="121"/>
    </location>
</feature>
<dbReference type="OrthoDB" id="1115964at2"/>
<feature type="transmembrane region" description="Helical" evidence="7">
    <location>
        <begin position="127"/>
        <end position="148"/>
    </location>
</feature>
<keyword evidence="5" id="KW-0408">Iron</keyword>
<keyword evidence="3 7" id="KW-0812">Transmembrane</keyword>
<feature type="domain" description="Ferric oxidoreductase" evidence="8">
    <location>
        <begin position="70"/>
        <end position="176"/>
    </location>
</feature>
<evidence type="ECO:0000256" key="5">
    <source>
        <dbReference type="ARBA" id="ARBA00023004"/>
    </source>
</evidence>
<evidence type="ECO:0000256" key="6">
    <source>
        <dbReference type="ARBA" id="ARBA00023136"/>
    </source>
</evidence>